<proteinExistence type="predicted"/>
<reference evidence="1 2" key="1">
    <citation type="submission" date="2020-07" db="EMBL/GenBank/DDBJ databases">
        <title>Genomic Encyclopedia of Type Strains, Phase IV (KMG-IV): sequencing the most valuable type-strain genomes for metagenomic binning, comparative biology and taxonomic classification.</title>
        <authorList>
            <person name="Goeker M."/>
        </authorList>
    </citation>
    <scope>NUCLEOTIDE SEQUENCE [LARGE SCALE GENOMIC DNA]</scope>
    <source>
        <strain evidence="1 2">DSM 25220</strain>
    </source>
</reference>
<dbReference type="AlphaFoldDB" id="A0A7W0BUK9"/>
<accession>A0A7W0BUK9</accession>
<comment type="caution">
    <text evidence="1">The sequence shown here is derived from an EMBL/GenBank/DDBJ whole genome shotgun (WGS) entry which is preliminary data.</text>
</comment>
<dbReference type="Proteomes" id="UP000580891">
    <property type="component" value="Unassembled WGS sequence"/>
</dbReference>
<organism evidence="1 2">
    <name type="scientific">[Anoxybacillus] calidus</name>
    <dbReference type="NCBI Taxonomy" id="575178"/>
    <lineage>
        <taxon>Bacteria</taxon>
        <taxon>Bacillati</taxon>
        <taxon>Bacillota</taxon>
        <taxon>Bacilli</taxon>
        <taxon>Bacillales</taxon>
        <taxon>Anoxybacillaceae</taxon>
        <taxon>Paranoxybacillus</taxon>
    </lineage>
</organism>
<dbReference type="EMBL" id="JACDUU010000002">
    <property type="protein sequence ID" value="MBA2870923.1"/>
    <property type="molecule type" value="Genomic_DNA"/>
</dbReference>
<keyword evidence="2" id="KW-1185">Reference proteome</keyword>
<sequence>MKISRTTNYEIIAKLNRYVHELHTKLYPKYFNMFTEKSPTSKQCVGGRGSWNITLRRLKSSLKRLLTTRSTFFFF</sequence>
<protein>
    <submittedName>
        <fullName evidence="1">Uncharacterized protein</fullName>
    </submittedName>
</protein>
<evidence type="ECO:0000313" key="1">
    <source>
        <dbReference type="EMBL" id="MBA2870923.1"/>
    </source>
</evidence>
<gene>
    <name evidence="1" type="ORF">HNQ85_001193</name>
</gene>
<name>A0A7W0BUK9_9BACL</name>
<evidence type="ECO:0000313" key="2">
    <source>
        <dbReference type="Proteomes" id="UP000580891"/>
    </source>
</evidence>